<name>A0A914X5F2_9BILA</name>
<evidence type="ECO:0000313" key="2">
    <source>
        <dbReference type="Proteomes" id="UP000887566"/>
    </source>
</evidence>
<sequence length="110" mass="12072">MMIARLQESTYGYALVGIDCGVAEQMTNAQPPAYHDASKFVRSTRPKRVAPEAPADGAKIHPALSNGPPPASKPLTMDEAGTDRLLRPTEKERSREEKKGSSQPIYYSER</sequence>
<reference evidence="3" key="1">
    <citation type="submission" date="2022-11" db="UniProtKB">
        <authorList>
            <consortium name="WormBaseParasite"/>
        </authorList>
    </citation>
    <scope>IDENTIFICATION</scope>
</reference>
<proteinExistence type="predicted"/>
<organism evidence="2 3">
    <name type="scientific">Plectus sambesii</name>
    <dbReference type="NCBI Taxonomy" id="2011161"/>
    <lineage>
        <taxon>Eukaryota</taxon>
        <taxon>Metazoa</taxon>
        <taxon>Ecdysozoa</taxon>
        <taxon>Nematoda</taxon>
        <taxon>Chromadorea</taxon>
        <taxon>Plectida</taxon>
        <taxon>Plectina</taxon>
        <taxon>Plectoidea</taxon>
        <taxon>Plectidae</taxon>
        <taxon>Plectus</taxon>
    </lineage>
</organism>
<feature type="region of interest" description="Disordered" evidence="1">
    <location>
        <begin position="34"/>
        <end position="110"/>
    </location>
</feature>
<evidence type="ECO:0000313" key="3">
    <source>
        <dbReference type="WBParaSite" id="PSAMB.scaffold6779size8809.g29076.t1"/>
    </source>
</evidence>
<protein>
    <submittedName>
        <fullName evidence="3">Uncharacterized protein</fullName>
    </submittedName>
</protein>
<evidence type="ECO:0000256" key="1">
    <source>
        <dbReference type="SAM" id="MobiDB-lite"/>
    </source>
</evidence>
<keyword evidence="2" id="KW-1185">Reference proteome</keyword>
<feature type="compositionally biased region" description="Basic and acidic residues" evidence="1">
    <location>
        <begin position="81"/>
        <end position="100"/>
    </location>
</feature>
<dbReference type="WBParaSite" id="PSAMB.scaffold6779size8809.g29076.t1">
    <property type="protein sequence ID" value="PSAMB.scaffold6779size8809.g29076.t1"/>
    <property type="gene ID" value="PSAMB.scaffold6779size8809.g29076"/>
</dbReference>
<dbReference type="AlphaFoldDB" id="A0A914X5F2"/>
<dbReference type="Proteomes" id="UP000887566">
    <property type="component" value="Unplaced"/>
</dbReference>
<accession>A0A914X5F2</accession>